<comment type="catalytic activity">
    <reaction evidence="1">
        <text>ATP + protein L-histidine = ADP + protein N-phospho-L-histidine.</text>
        <dbReference type="EC" id="2.7.13.3"/>
    </reaction>
</comment>
<dbReference type="GO" id="GO:0000155">
    <property type="term" value="F:phosphorelay sensor kinase activity"/>
    <property type="evidence" value="ECO:0007669"/>
    <property type="project" value="InterPro"/>
</dbReference>
<reference evidence="13 14" key="1">
    <citation type="submission" date="2017-05" db="EMBL/GenBank/DDBJ databases">
        <title>Complete and WGS of Bordetella genogroups.</title>
        <authorList>
            <person name="Spilker T."/>
            <person name="LiPuma J."/>
        </authorList>
    </citation>
    <scope>NUCLEOTIDE SEQUENCE [LARGE SCALE GENOMIC DNA]</scope>
    <source>
        <strain evidence="13 14">AU17610</strain>
    </source>
</reference>
<keyword evidence="4" id="KW-1003">Cell membrane</keyword>
<dbReference type="AlphaFoldDB" id="A0A261SEB3"/>
<dbReference type="CDD" id="cd06225">
    <property type="entry name" value="HAMP"/>
    <property type="match status" value="1"/>
</dbReference>
<dbReference type="InterPro" id="IPR036097">
    <property type="entry name" value="HisK_dim/P_sf"/>
</dbReference>
<comment type="subcellular location">
    <subcellularLocation>
        <location evidence="2">Cell membrane</location>
        <topology evidence="2">Multi-pass membrane protein</topology>
    </subcellularLocation>
</comment>
<dbReference type="Gene3D" id="1.10.287.130">
    <property type="match status" value="1"/>
</dbReference>
<dbReference type="SMART" id="SM00304">
    <property type="entry name" value="HAMP"/>
    <property type="match status" value="1"/>
</dbReference>
<dbReference type="SUPFAM" id="SSF47384">
    <property type="entry name" value="Homodimeric domain of signal transducing histidine kinase"/>
    <property type="match status" value="1"/>
</dbReference>
<feature type="transmembrane region" description="Helical" evidence="10">
    <location>
        <begin position="132"/>
        <end position="158"/>
    </location>
</feature>
<dbReference type="EMBL" id="NEVL01000003">
    <property type="protein sequence ID" value="OZI35706.1"/>
    <property type="molecule type" value="Genomic_DNA"/>
</dbReference>
<dbReference type="GO" id="GO:0005524">
    <property type="term" value="F:ATP binding"/>
    <property type="evidence" value="ECO:0007669"/>
    <property type="project" value="UniProtKB-KW"/>
</dbReference>
<dbReference type="GO" id="GO:0005886">
    <property type="term" value="C:plasma membrane"/>
    <property type="evidence" value="ECO:0007669"/>
    <property type="project" value="UniProtKB-SubCell"/>
</dbReference>
<gene>
    <name evidence="13" type="ORF">CEG14_11635</name>
</gene>
<dbReference type="InterPro" id="IPR003594">
    <property type="entry name" value="HATPase_dom"/>
</dbReference>
<dbReference type="PRINTS" id="PR00344">
    <property type="entry name" value="BCTRLSENSOR"/>
</dbReference>
<evidence type="ECO:0000256" key="5">
    <source>
        <dbReference type="ARBA" id="ARBA00022553"/>
    </source>
</evidence>
<keyword evidence="5" id="KW-0597">Phosphoprotein</keyword>
<dbReference type="PANTHER" id="PTHR44936">
    <property type="entry name" value="SENSOR PROTEIN CREC"/>
    <property type="match status" value="1"/>
</dbReference>
<dbReference type="RefSeq" id="WP_094826515.1">
    <property type="nucleotide sequence ID" value="NZ_NEVL01000003.1"/>
</dbReference>
<dbReference type="CDD" id="cd00082">
    <property type="entry name" value="HisKA"/>
    <property type="match status" value="1"/>
</dbReference>
<feature type="domain" description="HAMP" evidence="12">
    <location>
        <begin position="158"/>
        <end position="210"/>
    </location>
</feature>
<dbReference type="InterPro" id="IPR036890">
    <property type="entry name" value="HATPase_C_sf"/>
</dbReference>
<name>A0A261SEB3_9BORD</name>
<evidence type="ECO:0000259" key="11">
    <source>
        <dbReference type="PROSITE" id="PS50109"/>
    </source>
</evidence>
<keyword evidence="8 13" id="KW-0418">Kinase</keyword>
<dbReference type="InterPro" id="IPR004358">
    <property type="entry name" value="Sig_transdc_His_kin-like_C"/>
</dbReference>
<dbReference type="OrthoDB" id="9804645at2"/>
<keyword evidence="10" id="KW-1133">Transmembrane helix</keyword>
<dbReference type="PROSITE" id="PS50885">
    <property type="entry name" value="HAMP"/>
    <property type="match status" value="1"/>
</dbReference>
<dbReference type="Pfam" id="PF02518">
    <property type="entry name" value="HATPase_c"/>
    <property type="match status" value="1"/>
</dbReference>
<dbReference type="InterPro" id="IPR050980">
    <property type="entry name" value="2C_sensor_his_kinase"/>
</dbReference>
<evidence type="ECO:0000259" key="12">
    <source>
        <dbReference type="PROSITE" id="PS50885"/>
    </source>
</evidence>
<evidence type="ECO:0000256" key="9">
    <source>
        <dbReference type="ARBA" id="ARBA00022840"/>
    </source>
</evidence>
<dbReference type="Gene3D" id="3.30.565.10">
    <property type="entry name" value="Histidine kinase-like ATPase, C-terminal domain"/>
    <property type="match status" value="1"/>
</dbReference>
<dbReference type="EC" id="2.7.13.3" evidence="3"/>
<keyword evidence="7" id="KW-0547">Nucleotide-binding</keyword>
<evidence type="ECO:0000256" key="1">
    <source>
        <dbReference type="ARBA" id="ARBA00000085"/>
    </source>
</evidence>
<keyword evidence="10" id="KW-0812">Transmembrane</keyword>
<protein>
    <recommendedName>
        <fullName evidence="3">histidine kinase</fullName>
        <ecNumber evidence="3">2.7.13.3</ecNumber>
    </recommendedName>
</protein>
<evidence type="ECO:0000256" key="6">
    <source>
        <dbReference type="ARBA" id="ARBA00022679"/>
    </source>
</evidence>
<dbReference type="SMART" id="SM00388">
    <property type="entry name" value="HisKA"/>
    <property type="match status" value="1"/>
</dbReference>
<keyword evidence="9" id="KW-0067">ATP-binding</keyword>
<dbReference type="InterPro" id="IPR003661">
    <property type="entry name" value="HisK_dim/P_dom"/>
</dbReference>
<dbReference type="InterPro" id="IPR005467">
    <property type="entry name" value="His_kinase_dom"/>
</dbReference>
<keyword evidence="6" id="KW-0808">Transferase</keyword>
<evidence type="ECO:0000256" key="7">
    <source>
        <dbReference type="ARBA" id="ARBA00022741"/>
    </source>
</evidence>
<accession>A0A261SEB3</accession>
<dbReference type="Proteomes" id="UP000217005">
    <property type="component" value="Unassembled WGS sequence"/>
</dbReference>
<dbReference type="PROSITE" id="PS50109">
    <property type="entry name" value="HIS_KIN"/>
    <property type="match status" value="1"/>
</dbReference>
<evidence type="ECO:0000256" key="3">
    <source>
        <dbReference type="ARBA" id="ARBA00012438"/>
    </source>
</evidence>
<dbReference type="PANTHER" id="PTHR44936:SF10">
    <property type="entry name" value="SENSOR PROTEIN RSTB"/>
    <property type="match status" value="1"/>
</dbReference>
<dbReference type="Gene3D" id="6.10.340.10">
    <property type="match status" value="1"/>
</dbReference>
<organism evidence="13 14">
    <name type="scientific">Bordetella genomosp. 1</name>
    <dbReference type="NCBI Taxonomy" id="1395607"/>
    <lineage>
        <taxon>Bacteria</taxon>
        <taxon>Pseudomonadati</taxon>
        <taxon>Pseudomonadota</taxon>
        <taxon>Betaproteobacteria</taxon>
        <taxon>Burkholderiales</taxon>
        <taxon>Alcaligenaceae</taxon>
        <taxon>Bordetella</taxon>
    </lineage>
</organism>
<comment type="caution">
    <text evidence="13">The sequence shown here is derived from an EMBL/GenBank/DDBJ whole genome shotgun (WGS) entry which is preliminary data.</text>
</comment>
<evidence type="ECO:0000256" key="10">
    <source>
        <dbReference type="SAM" id="Phobius"/>
    </source>
</evidence>
<evidence type="ECO:0000256" key="2">
    <source>
        <dbReference type="ARBA" id="ARBA00004651"/>
    </source>
</evidence>
<evidence type="ECO:0000256" key="4">
    <source>
        <dbReference type="ARBA" id="ARBA00022475"/>
    </source>
</evidence>
<proteinExistence type="predicted"/>
<feature type="domain" description="Histidine kinase" evidence="11">
    <location>
        <begin position="218"/>
        <end position="438"/>
    </location>
</feature>
<dbReference type="SUPFAM" id="SSF55874">
    <property type="entry name" value="ATPase domain of HSP90 chaperone/DNA topoisomerase II/histidine kinase"/>
    <property type="match status" value="1"/>
</dbReference>
<evidence type="ECO:0000313" key="13">
    <source>
        <dbReference type="EMBL" id="OZI35706.1"/>
    </source>
</evidence>
<dbReference type="Pfam" id="PF00512">
    <property type="entry name" value="HisKA"/>
    <property type="match status" value="1"/>
</dbReference>
<evidence type="ECO:0000313" key="14">
    <source>
        <dbReference type="Proteomes" id="UP000217005"/>
    </source>
</evidence>
<keyword evidence="10" id="KW-0472">Membrane</keyword>
<dbReference type="InterPro" id="IPR003660">
    <property type="entry name" value="HAMP_dom"/>
</dbReference>
<evidence type="ECO:0000256" key="8">
    <source>
        <dbReference type="ARBA" id="ARBA00022777"/>
    </source>
</evidence>
<sequence length="441" mass="48557">MLKFLLRLFVVLVVGTIVSTQVVNRAAEYLFDSITADYSYDAVRGQVFALRTALDPVPPAGREHYLQTALRPHYGLELRLLQADEVVPTRGEITQLAAGRFLMRDDYRTYIAPLAGEPRQWLEIRLPADPPIVNWIVVVAYAFVILLLGLILLALWVWPMWRDLDALRQAALRMAQGDLAVRARSSRFSGLRHVSGAFNHMAERIAALIDNQRSLTNAVSHELRTPVARLSFELDMLRAEADPARRASLIGDMQGDVAELDAMVAELLVYARLERPPGGALAQEDVDVRDWLGEACAQHERDGARRDGARRGVALRVRPGGPARVRLQPRDMTRALGNLVQNAVRHARSQVEIALESHGQGGYALIVDDDGPGIDVADRQRLFEPFIRLDESRGRDTGGVGLGLAIVARIAANHGGAVQVLDSPLGGARFMLTWPEAPAPA</sequence>
<dbReference type="SMART" id="SM00387">
    <property type="entry name" value="HATPase_c"/>
    <property type="match status" value="1"/>
</dbReference>